<dbReference type="InterPro" id="IPR042099">
    <property type="entry name" value="ANL_N_sf"/>
</dbReference>
<dbReference type="FunFam" id="3.30.300.30:FF:000020">
    <property type="entry name" value="Long-chain fatty acid transporter"/>
    <property type="match status" value="1"/>
</dbReference>
<name>W6XUK9_COCC2</name>
<dbReference type="GO" id="GO:0044539">
    <property type="term" value="P:long-chain fatty acid import into cell"/>
    <property type="evidence" value="ECO:0007669"/>
    <property type="project" value="TreeGrafter"/>
</dbReference>
<dbReference type="SUPFAM" id="SSF56801">
    <property type="entry name" value="Acetyl-CoA synthetase-like"/>
    <property type="match status" value="1"/>
</dbReference>
<dbReference type="KEGG" id="bze:COCCADRAFT_40670"/>
<dbReference type="InterPro" id="IPR000873">
    <property type="entry name" value="AMP-dep_synth/lig_dom"/>
</dbReference>
<dbReference type="GeneID" id="19149313"/>
<dbReference type="GO" id="GO:0005777">
    <property type="term" value="C:peroxisome"/>
    <property type="evidence" value="ECO:0007669"/>
    <property type="project" value="TreeGrafter"/>
</dbReference>
<keyword evidence="4" id="KW-0067">ATP-binding</keyword>
<evidence type="ECO:0000256" key="2">
    <source>
        <dbReference type="ARBA" id="ARBA00022598"/>
    </source>
</evidence>
<dbReference type="PANTHER" id="PTHR43107">
    <property type="entry name" value="LONG-CHAIN FATTY ACID TRANSPORT PROTEIN"/>
    <property type="match status" value="1"/>
</dbReference>
<dbReference type="GO" id="GO:0009898">
    <property type="term" value="C:cytoplasmic side of plasma membrane"/>
    <property type="evidence" value="ECO:0007669"/>
    <property type="project" value="TreeGrafter"/>
</dbReference>
<dbReference type="GO" id="GO:0005524">
    <property type="term" value="F:ATP binding"/>
    <property type="evidence" value="ECO:0007669"/>
    <property type="project" value="UniProtKB-KW"/>
</dbReference>
<dbReference type="GO" id="GO:0004467">
    <property type="term" value="F:long-chain fatty acid-CoA ligase activity"/>
    <property type="evidence" value="ECO:0007669"/>
    <property type="project" value="TreeGrafter"/>
</dbReference>
<sequence>MECMLEAHMYNDLEELLTTLTAYINAKYHIVHDLKSIGGITQSSGDTKFLNSRIAQKRVLTHHVFQDQVRKQPNHPFLVFEGKTWSYKEFSEAYTRVANWLVDELGVQVEEIVAIDGGNSPEHLMLWFALDAIGAVTSFLNWNLTGAGLVHCIKLCNSRFVIADIDVKANVEPCRDELEKTDIKIHYYNPSFFSSLSNTTAIPDSRTENIKLESVRSLLYTSGTTGLPKGVCTTSLRELMVGWSMSEHLNIKPESRMYTCMPLYHGAGHSLCTATTIHGGDTVVLGRKFSHKTFWPEVAASKANIIQYVGELCRYLLNGPKSPYERDHKVQMAWGNGMRPDVWELFRERFNIPVIHELFAATDGLRSSFNCNAGPFTANLLVKMDLDAEEIVRDRKGFSIRCSVNEPGQMLYRLTPGMMATVPNYYNNGAATQKRLITDVFEKGDIWFKSGDMFRQDAEGRVFSVDRLGDTFRWKSENVSTHEVADMMGTFPQIAETTVYGVLVPGHDGRAGTASIAMADGVTESTFDFVGLAEHARARLPGYAVPLFLRVTPALEYTGTMMVSKGRLKQEGIDPEKITGGDKLYWLPHRSNRYSPFGKTEWQGLEDKRVRL</sequence>
<evidence type="ECO:0000313" key="7">
    <source>
        <dbReference type="Proteomes" id="UP000053841"/>
    </source>
</evidence>
<keyword evidence="2" id="KW-0436">Ligase</keyword>
<reference evidence="6 7" key="1">
    <citation type="journal article" date="2013" name="PLoS Genet.">
        <title>Comparative genome structure, secondary metabolite, and effector coding capacity across Cochliobolus pathogens.</title>
        <authorList>
            <person name="Condon B.J."/>
            <person name="Leng Y."/>
            <person name="Wu D."/>
            <person name="Bushley K.E."/>
            <person name="Ohm R.A."/>
            <person name="Otillar R."/>
            <person name="Martin J."/>
            <person name="Schackwitz W."/>
            <person name="Grimwood J."/>
            <person name="MohdZainudin N."/>
            <person name="Xue C."/>
            <person name="Wang R."/>
            <person name="Manning V.A."/>
            <person name="Dhillon B."/>
            <person name="Tu Z.J."/>
            <person name="Steffenson B.J."/>
            <person name="Salamov A."/>
            <person name="Sun H."/>
            <person name="Lowry S."/>
            <person name="LaButti K."/>
            <person name="Han J."/>
            <person name="Copeland A."/>
            <person name="Lindquist E."/>
            <person name="Barry K."/>
            <person name="Schmutz J."/>
            <person name="Baker S.E."/>
            <person name="Ciuffetti L.M."/>
            <person name="Grigoriev I.V."/>
            <person name="Zhong S."/>
            <person name="Turgeon B.G."/>
        </authorList>
    </citation>
    <scope>NUCLEOTIDE SEQUENCE [LARGE SCALE GENOMIC DNA]</scope>
    <source>
        <strain evidence="6 7">26-R-13</strain>
    </source>
</reference>
<feature type="domain" description="AMP-dependent synthetase/ligase" evidence="5">
    <location>
        <begin position="65"/>
        <end position="364"/>
    </location>
</feature>
<dbReference type="InterPro" id="IPR045851">
    <property type="entry name" value="AMP-bd_C_sf"/>
</dbReference>
<comment type="similarity">
    <text evidence="1">Belongs to the ATP-dependent AMP-binding enzyme family.</text>
</comment>
<dbReference type="EMBL" id="KI964781">
    <property type="protein sequence ID" value="EUC28870.1"/>
    <property type="molecule type" value="Genomic_DNA"/>
</dbReference>
<accession>W6XUK9</accession>
<dbReference type="RefSeq" id="XP_007716815.1">
    <property type="nucleotide sequence ID" value="XM_007718625.1"/>
</dbReference>
<keyword evidence="3" id="KW-0547">Nucleotide-binding</keyword>
<gene>
    <name evidence="6" type="ORF">COCCADRAFT_40670</name>
</gene>
<proteinExistence type="inferred from homology"/>
<dbReference type="GO" id="GO:0005324">
    <property type="term" value="F:long-chain fatty acid transmembrane transporter activity"/>
    <property type="evidence" value="ECO:0007669"/>
    <property type="project" value="TreeGrafter"/>
</dbReference>
<evidence type="ECO:0000259" key="5">
    <source>
        <dbReference type="Pfam" id="PF00501"/>
    </source>
</evidence>
<dbReference type="PROSITE" id="PS00455">
    <property type="entry name" value="AMP_BINDING"/>
    <property type="match status" value="1"/>
</dbReference>
<dbReference type="InterPro" id="IPR020845">
    <property type="entry name" value="AMP-binding_CS"/>
</dbReference>
<dbReference type="Gene3D" id="3.40.50.12780">
    <property type="entry name" value="N-terminal domain of ligase-like"/>
    <property type="match status" value="1"/>
</dbReference>
<dbReference type="HOGENOM" id="CLU_000022_46_3_1"/>
<dbReference type="eggNOG" id="KOG1179">
    <property type="taxonomic scope" value="Eukaryota"/>
</dbReference>
<dbReference type="OrthoDB" id="10253869at2759"/>
<dbReference type="GO" id="GO:0005811">
    <property type="term" value="C:lipid droplet"/>
    <property type="evidence" value="ECO:0007669"/>
    <property type="project" value="TreeGrafter"/>
</dbReference>
<protein>
    <recommendedName>
        <fullName evidence="5">AMP-dependent synthetase/ligase domain-containing protein</fullName>
    </recommendedName>
</protein>
<evidence type="ECO:0000256" key="4">
    <source>
        <dbReference type="ARBA" id="ARBA00022840"/>
    </source>
</evidence>
<dbReference type="Pfam" id="PF00501">
    <property type="entry name" value="AMP-binding"/>
    <property type="match status" value="1"/>
</dbReference>
<dbReference type="PANTHER" id="PTHR43107:SF15">
    <property type="entry name" value="FATTY ACID TRANSPORT PROTEIN 3, ISOFORM A"/>
    <property type="match status" value="1"/>
</dbReference>
<keyword evidence="7" id="KW-1185">Reference proteome</keyword>
<organism evidence="6 7">
    <name type="scientific">Cochliobolus carbonum (strain 26-R-13)</name>
    <name type="common">Maize leaf spot fungus</name>
    <name type="synonym">Bipolaris zeicola</name>
    <dbReference type="NCBI Taxonomy" id="930089"/>
    <lineage>
        <taxon>Eukaryota</taxon>
        <taxon>Fungi</taxon>
        <taxon>Dikarya</taxon>
        <taxon>Ascomycota</taxon>
        <taxon>Pezizomycotina</taxon>
        <taxon>Dothideomycetes</taxon>
        <taxon>Pleosporomycetidae</taxon>
        <taxon>Pleosporales</taxon>
        <taxon>Pleosporineae</taxon>
        <taxon>Pleosporaceae</taxon>
        <taxon>Bipolaris</taxon>
    </lineage>
</organism>
<dbReference type="AlphaFoldDB" id="W6XUK9"/>
<evidence type="ECO:0000256" key="3">
    <source>
        <dbReference type="ARBA" id="ARBA00022741"/>
    </source>
</evidence>
<dbReference type="STRING" id="930089.W6XUK9"/>
<dbReference type="Proteomes" id="UP000053841">
    <property type="component" value="Unassembled WGS sequence"/>
</dbReference>
<evidence type="ECO:0000256" key="1">
    <source>
        <dbReference type="ARBA" id="ARBA00006432"/>
    </source>
</evidence>
<dbReference type="Gene3D" id="3.30.300.30">
    <property type="match status" value="1"/>
</dbReference>
<evidence type="ECO:0000313" key="6">
    <source>
        <dbReference type="EMBL" id="EUC28870.1"/>
    </source>
</evidence>